<keyword evidence="5" id="KW-0804">Transcription</keyword>
<dbReference type="InterPro" id="IPR007627">
    <property type="entry name" value="RNA_pol_sigma70_r2"/>
</dbReference>
<evidence type="ECO:0000313" key="9">
    <source>
        <dbReference type="Proteomes" id="UP000013782"/>
    </source>
</evidence>
<dbReference type="Proteomes" id="UP000013782">
    <property type="component" value="Unassembled WGS sequence"/>
</dbReference>
<evidence type="ECO:0000256" key="3">
    <source>
        <dbReference type="ARBA" id="ARBA00023082"/>
    </source>
</evidence>
<dbReference type="InterPro" id="IPR036388">
    <property type="entry name" value="WH-like_DNA-bd_sf"/>
</dbReference>
<dbReference type="eggNOG" id="COG1595">
    <property type="taxonomic scope" value="Bacteria"/>
</dbReference>
<dbReference type="PATRIC" id="fig|1158607.3.peg.4039"/>
<dbReference type="PANTHER" id="PTHR43133">
    <property type="entry name" value="RNA POLYMERASE ECF-TYPE SIGMA FACTO"/>
    <property type="match status" value="1"/>
</dbReference>
<keyword evidence="3" id="KW-0731">Sigma factor</keyword>
<dbReference type="Gene3D" id="1.10.10.10">
    <property type="entry name" value="Winged helix-like DNA-binding domain superfamily/Winged helix DNA-binding domain"/>
    <property type="match status" value="1"/>
</dbReference>
<dbReference type="InterPro" id="IPR013325">
    <property type="entry name" value="RNA_pol_sigma_r2"/>
</dbReference>
<evidence type="ECO:0000259" key="6">
    <source>
        <dbReference type="Pfam" id="PF04542"/>
    </source>
</evidence>
<evidence type="ECO:0000313" key="8">
    <source>
        <dbReference type="EMBL" id="EOH90230.1"/>
    </source>
</evidence>
<sequence>MTDEEVKTKLLAGDEQFFDQLIDQYSKLLWAVAATILTVKNSNQQMDIEEVISDVFLRLWQQPEKYKPKKGSLKSYLVIMTKSLALNKLKGKSRHQHEDIGEVNELYLSETAQKDEDIAWQDLYDAVMKLEEPTRRILIMRFFYEMKPSEIQKQLGLSSKEVDNRLYRGKKKLHEFLEYQDFINEVNSCE</sequence>
<dbReference type="Pfam" id="PF08281">
    <property type="entry name" value="Sigma70_r4_2"/>
    <property type="match status" value="1"/>
</dbReference>
<dbReference type="InterPro" id="IPR013249">
    <property type="entry name" value="RNA_pol_sigma70_r4_t2"/>
</dbReference>
<evidence type="ECO:0000256" key="5">
    <source>
        <dbReference type="ARBA" id="ARBA00023163"/>
    </source>
</evidence>
<comment type="caution">
    <text evidence="8">The sequence shown here is derived from an EMBL/GenBank/DDBJ whole genome shotgun (WGS) entry which is preliminary data.</text>
</comment>
<organism evidence="8 9">
    <name type="scientific">Enterococcus pallens ATCC BAA-351</name>
    <dbReference type="NCBI Taxonomy" id="1158607"/>
    <lineage>
        <taxon>Bacteria</taxon>
        <taxon>Bacillati</taxon>
        <taxon>Bacillota</taxon>
        <taxon>Bacilli</taxon>
        <taxon>Lactobacillales</taxon>
        <taxon>Enterococcaceae</taxon>
        <taxon>Enterococcus</taxon>
    </lineage>
</organism>
<dbReference type="AlphaFoldDB" id="R2S3W6"/>
<dbReference type="PANTHER" id="PTHR43133:SF8">
    <property type="entry name" value="RNA POLYMERASE SIGMA FACTOR HI_1459-RELATED"/>
    <property type="match status" value="1"/>
</dbReference>
<comment type="similarity">
    <text evidence="1">Belongs to the sigma-70 factor family. ECF subfamily.</text>
</comment>
<evidence type="ECO:0000256" key="4">
    <source>
        <dbReference type="ARBA" id="ARBA00023125"/>
    </source>
</evidence>
<dbReference type="GO" id="GO:0003677">
    <property type="term" value="F:DNA binding"/>
    <property type="evidence" value="ECO:0007669"/>
    <property type="project" value="UniProtKB-KW"/>
</dbReference>
<feature type="domain" description="RNA polymerase sigma factor 70 region 4 type 2" evidence="7">
    <location>
        <begin position="121"/>
        <end position="173"/>
    </location>
</feature>
<dbReference type="InterPro" id="IPR039425">
    <property type="entry name" value="RNA_pol_sigma-70-like"/>
</dbReference>
<keyword evidence="9" id="KW-1185">Reference proteome</keyword>
<dbReference type="InterPro" id="IPR014284">
    <property type="entry name" value="RNA_pol_sigma-70_dom"/>
</dbReference>
<evidence type="ECO:0000256" key="1">
    <source>
        <dbReference type="ARBA" id="ARBA00010641"/>
    </source>
</evidence>
<dbReference type="SUPFAM" id="SSF88946">
    <property type="entry name" value="Sigma2 domain of RNA polymerase sigma factors"/>
    <property type="match status" value="1"/>
</dbReference>
<dbReference type="GO" id="GO:0006352">
    <property type="term" value="P:DNA-templated transcription initiation"/>
    <property type="evidence" value="ECO:0007669"/>
    <property type="project" value="InterPro"/>
</dbReference>
<accession>R2S3W6</accession>
<name>R2S3W6_9ENTE</name>
<evidence type="ECO:0000256" key="2">
    <source>
        <dbReference type="ARBA" id="ARBA00023015"/>
    </source>
</evidence>
<gene>
    <name evidence="8" type="ORF">UAU_04059</name>
</gene>
<evidence type="ECO:0000259" key="7">
    <source>
        <dbReference type="Pfam" id="PF08281"/>
    </source>
</evidence>
<dbReference type="NCBIfam" id="TIGR02937">
    <property type="entry name" value="sigma70-ECF"/>
    <property type="match status" value="1"/>
</dbReference>
<proteinExistence type="inferred from homology"/>
<dbReference type="RefSeq" id="WP_010759004.1">
    <property type="nucleotide sequence ID" value="NZ_ASWD01000005.1"/>
</dbReference>
<protein>
    <submittedName>
        <fullName evidence="8">Sigma-70 family RNA polymerase sigma factor</fullName>
    </submittedName>
</protein>
<dbReference type="STRING" id="160454.RV10_GL000937"/>
<reference evidence="8 9" key="1">
    <citation type="submission" date="2013-02" db="EMBL/GenBank/DDBJ databases">
        <title>The Genome Sequence of Enterococcus pallens BAA-351.</title>
        <authorList>
            <consortium name="The Broad Institute Genome Sequencing Platform"/>
            <consortium name="The Broad Institute Genome Sequencing Center for Infectious Disease"/>
            <person name="Earl A.M."/>
            <person name="Gilmore M.S."/>
            <person name="Lebreton F."/>
            <person name="Walker B."/>
            <person name="Young S.K."/>
            <person name="Zeng Q."/>
            <person name="Gargeya S."/>
            <person name="Fitzgerald M."/>
            <person name="Haas B."/>
            <person name="Abouelleil A."/>
            <person name="Alvarado L."/>
            <person name="Arachchi H.M."/>
            <person name="Berlin A.M."/>
            <person name="Chapman S.B."/>
            <person name="Dewar J."/>
            <person name="Goldberg J."/>
            <person name="Griggs A."/>
            <person name="Gujja S."/>
            <person name="Hansen M."/>
            <person name="Howarth C."/>
            <person name="Imamovic A."/>
            <person name="Larimer J."/>
            <person name="McCowan C."/>
            <person name="Murphy C."/>
            <person name="Neiman D."/>
            <person name="Pearson M."/>
            <person name="Priest M."/>
            <person name="Roberts A."/>
            <person name="Saif S."/>
            <person name="Shea T."/>
            <person name="Sisk P."/>
            <person name="Sykes S."/>
            <person name="Wortman J."/>
            <person name="Nusbaum C."/>
            <person name="Birren B."/>
        </authorList>
    </citation>
    <scope>NUCLEOTIDE SEQUENCE [LARGE SCALE GENOMIC DNA]</scope>
    <source>
        <strain evidence="8 9">ATCC BAA-351</strain>
    </source>
</reference>
<keyword evidence="4" id="KW-0238">DNA-binding</keyword>
<dbReference type="EMBL" id="AJAQ01000036">
    <property type="protein sequence ID" value="EOH90230.1"/>
    <property type="molecule type" value="Genomic_DNA"/>
</dbReference>
<dbReference type="OrthoDB" id="2678696at2"/>
<keyword evidence="2" id="KW-0805">Transcription regulation</keyword>
<dbReference type="InterPro" id="IPR013324">
    <property type="entry name" value="RNA_pol_sigma_r3/r4-like"/>
</dbReference>
<dbReference type="SUPFAM" id="SSF88659">
    <property type="entry name" value="Sigma3 and sigma4 domains of RNA polymerase sigma factors"/>
    <property type="match status" value="1"/>
</dbReference>
<dbReference type="HOGENOM" id="CLU_047691_9_7_9"/>
<feature type="domain" description="RNA polymerase sigma-70 region 2" evidence="6">
    <location>
        <begin position="21"/>
        <end position="94"/>
    </location>
</feature>
<dbReference type="Pfam" id="PF04542">
    <property type="entry name" value="Sigma70_r2"/>
    <property type="match status" value="1"/>
</dbReference>
<dbReference type="Gene3D" id="1.10.1740.10">
    <property type="match status" value="1"/>
</dbReference>
<dbReference type="GO" id="GO:0016987">
    <property type="term" value="F:sigma factor activity"/>
    <property type="evidence" value="ECO:0007669"/>
    <property type="project" value="UniProtKB-KW"/>
</dbReference>